<keyword evidence="1" id="KW-0472">Membrane</keyword>
<dbReference type="Proteomes" id="UP000051020">
    <property type="component" value="Unassembled WGS sequence"/>
</dbReference>
<proteinExistence type="predicted"/>
<dbReference type="AlphaFoldDB" id="A0A837RBH0"/>
<feature type="transmembrane region" description="Helical" evidence="1">
    <location>
        <begin position="557"/>
        <end position="582"/>
    </location>
</feature>
<dbReference type="InterPro" id="IPR006541">
    <property type="entry name" value="Bacteriocin_ass"/>
</dbReference>
<comment type="caution">
    <text evidence="2">The sequence shown here is derived from an EMBL/GenBank/DDBJ whole genome shotgun (WGS) entry which is preliminary data.</text>
</comment>
<accession>A0A837RBH0</accession>
<keyword evidence="1" id="KW-0812">Transmembrane</keyword>
<feature type="transmembrane region" description="Helical" evidence="1">
    <location>
        <begin position="158"/>
        <end position="178"/>
    </location>
</feature>
<dbReference type="EMBL" id="AZCU01000006">
    <property type="protein sequence ID" value="KRK25749.1"/>
    <property type="molecule type" value="Genomic_DNA"/>
</dbReference>
<feature type="transmembrane region" description="Helical" evidence="1">
    <location>
        <begin position="603"/>
        <end position="625"/>
    </location>
</feature>
<protein>
    <recommendedName>
        <fullName evidence="4">DUF1430 domain-containing protein</fullName>
    </recommendedName>
</protein>
<dbReference type="Pfam" id="PF07242">
    <property type="entry name" value="DUF1430"/>
    <property type="match status" value="1"/>
</dbReference>
<evidence type="ECO:0000256" key="1">
    <source>
        <dbReference type="SAM" id="Phobius"/>
    </source>
</evidence>
<feature type="transmembrane region" description="Helical" evidence="1">
    <location>
        <begin position="232"/>
        <end position="257"/>
    </location>
</feature>
<organism evidence="2 3">
    <name type="scientific">Lactiplantibacillus pentosus DSM 20314</name>
    <dbReference type="NCBI Taxonomy" id="1423791"/>
    <lineage>
        <taxon>Bacteria</taxon>
        <taxon>Bacillati</taxon>
        <taxon>Bacillota</taxon>
        <taxon>Bacilli</taxon>
        <taxon>Lactobacillales</taxon>
        <taxon>Lactobacillaceae</taxon>
        <taxon>Lactiplantibacillus</taxon>
    </lineage>
</organism>
<feature type="transmembrane region" description="Helical" evidence="1">
    <location>
        <begin position="207"/>
        <end position="226"/>
    </location>
</feature>
<evidence type="ECO:0000313" key="3">
    <source>
        <dbReference type="Proteomes" id="UP000051020"/>
    </source>
</evidence>
<reference evidence="2 3" key="1">
    <citation type="journal article" date="2015" name="Genome Announc.">
        <title>Expanding the biotechnology potential of lactobacilli through comparative genomics of 213 strains and associated genera.</title>
        <authorList>
            <person name="Sun Z."/>
            <person name="Harris H.M."/>
            <person name="McCann A."/>
            <person name="Guo C."/>
            <person name="Argimon S."/>
            <person name="Zhang W."/>
            <person name="Yang X."/>
            <person name="Jeffery I.B."/>
            <person name="Cooney J.C."/>
            <person name="Kagawa T.F."/>
            <person name="Liu W."/>
            <person name="Song Y."/>
            <person name="Salvetti E."/>
            <person name="Wrobel A."/>
            <person name="Rasinkangas P."/>
            <person name="Parkhill J."/>
            <person name="Rea M.C."/>
            <person name="O'Sullivan O."/>
            <person name="Ritari J."/>
            <person name="Douillard F.P."/>
            <person name="Paul Ross R."/>
            <person name="Yang R."/>
            <person name="Briner A.E."/>
            <person name="Felis G.E."/>
            <person name="de Vos W.M."/>
            <person name="Barrangou R."/>
            <person name="Klaenhammer T.R."/>
            <person name="Caufield P.W."/>
            <person name="Cui Y."/>
            <person name="Zhang H."/>
            <person name="O'Toole P.W."/>
        </authorList>
    </citation>
    <scope>NUCLEOTIDE SEQUENCE [LARGE SCALE GENOMIC DNA]</scope>
    <source>
        <strain evidence="2 3">DSM 20314</strain>
    </source>
</reference>
<gene>
    <name evidence="2" type="ORF">FD24_GL002890</name>
</gene>
<name>A0A837RBH0_LACPE</name>
<evidence type="ECO:0000313" key="2">
    <source>
        <dbReference type="EMBL" id="KRK25749.1"/>
    </source>
</evidence>
<keyword evidence="1" id="KW-1133">Transmembrane helix</keyword>
<feature type="transmembrane region" description="Helical" evidence="1">
    <location>
        <begin position="631"/>
        <end position="649"/>
    </location>
</feature>
<sequence>MNKVRRIVIGIISSICLILIFAFVRSLGSTYIETSHVSYEISGMTNGVNADKFNRVIQNYTQSHNISAIKVFNVPMVDGGNTTSTKMYVYGKPLSLPTGTVATKSQLLTSDIRYPLYFIGKTNQASIEKMFARNGIHYTHINESWNWNIWNFLNTNQIFSLLVLAFLVMGIVLILANLTDLKKANIRRLLGMSNFDDACDSFLDDQAAFLSIYLVGLTAIAGYMWFAHYTRIYRIMLYFAGFLYLLALIVSLIAAIIRAKSHSEKTITAAIKGNSKSKLSFYINMVIKVVVEVFACTAFVALLGTIQQERQLNQQLSSWTQGKNYYTMNLAPLTGTESTESNQENHNTALFFKYLENHHGMLVNYGGWDAGKSDVMDMFNGNVLTVNAEYLKVNQVVASNGHQLSVPAKSKTTYVLIPASDYANRRAILKNYRDYLYLNNAQAKTGQSLPIKAIKIKNHQQFFTYSADALDMGYYDGYAQDPVIVVLSSESLGGTSKRNVDANSVWTTYLSNQAFLSPNVATIKHGLNKTHLTRTIGGIVNTKSRALKELSKIQNSLHLSVTVILISLMIIMIENIAFNRIYFNNNRKKIAIRRLLGTRFTTIYGPFLALTFALSVLEAVIVWLITKNTVIVTALLITSNIGEGLLLVIQNNSLNKHVAKTIKGE</sequence>
<evidence type="ECO:0008006" key="4">
    <source>
        <dbReference type="Google" id="ProtNLM"/>
    </source>
</evidence>
<feature type="transmembrane region" description="Helical" evidence="1">
    <location>
        <begin position="7"/>
        <end position="24"/>
    </location>
</feature>
<feature type="transmembrane region" description="Helical" evidence="1">
    <location>
        <begin position="281"/>
        <end position="306"/>
    </location>
</feature>